<dbReference type="InterPro" id="IPR014710">
    <property type="entry name" value="RmlC-like_jellyroll"/>
</dbReference>
<dbReference type="SMART" id="SM00342">
    <property type="entry name" value="HTH_ARAC"/>
    <property type="match status" value="1"/>
</dbReference>
<accession>A0ABV6JE13</accession>
<dbReference type="EMBL" id="JBHLVF010000023">
    <property type="protein sequence ID" value="MFC0392833.1"/>
    <property type="molecule type" value="Genomic_DNA"/>
</dbReference>
<dbReference type="Gene3D" id="2.60.120.10">
    <property type="entry name" value="Jelly Rolls"/>
    <property type="match status" value="1"/>
</dbReference>
<dbReference type="PANTHER" id="PTHR46796:SF13">
    <property type="entry name" value="HTH-TYPE TRANSCRIPTIONAL ACTIVATOR RHAS"/>
    <property type="match status" value="1"/>
</dbReference>
<keyword evidence="4" id="KW-0804">Transcription</keyword>
<dbReference type="InterPro" id="IPR018060">
    <property type="entry name" value="HTH_AraC"/>
</dbReference>
<dbReference type="InterPro" id="IPR037923">
    <property type="entry name" value="HTH-like"/>
</dbReference>
<feature type="domain" description="HTH araC/xylS-type" evidence="5">
    <location>
        <begin position="188"/>
        <end position="286"/>
    </location>
</feature>
<dbReference type="Pfam" id="PF12833">
    <property type="entry name" value="HTH_18"/>
    <property type="match status" value="1"/>
</dbReference>
<dbReference type="SUPFAM" id="SSF46689">
    <property type="entry name" value="Homeodomain-like"/>
    <property type="match status" value="1"/>
</dbReference>
<keyword evidence="2" id="KW-0805">Transcription regulation</keyword>
<keyword evidence="7" id="KW-1185">Reference proteome</keyword>
<proteinExistence type="predicted"/>
<reference evidence="6 7" key="1">
    <citation type="submission" date="2024-09" db="EMBL/GenBank/DDBJ databases">
        <authorList>
            <person name="Sun Q."/>
            <person name="Mori K."/>
        </authorList>
    </citation>
    <scope>NUCLEOTIDE SEQUENCE [LARGE SCALE GENOMIC DNA]</scope>
    <source>
        <strain evidence="6 7">CCM 4839</strain>
    </source>
</reference>
<evidence type="ECO:0000256" key="4">
    <source>
        <dbReference type="ARBA" id="ARBA00023163"/>
    </source>
</evidence>
<dbReference type="RefSeq" id="WP_204818745.1">
    <property type="nucleotide sequence ID" value="NZ_JANHOF010000005.1"/>
</dbReference>
<name>A0ABV6JE13_9BACL</name>
<sequence length="288" mass="32851">MVAMDPLQQLLPYIRVAHHYRFPSERNRSESTRIGYCYALHLVDEGKGSITASGRTHQLKKGDLAFIPPRLLHSFYSNPDHPMATYNIYCELWSDAPIATPHHLVWDEADFDDRLLAVERHGTPLDRLSLINPLQHRSAMTDLLAHAVNQHQQQAAYAEQIANSLLKAIMLELLQAGMDTLVPDYRMNPIMERIDKEASAGSRYDEWLAGSGLRKTQFHERFKQATGLSPKAYWTKAVMKQAAAALWESNRTVTGIAEDLGYSSIHHFSKQFTAYYGVSPTEFRKRKR</sequence>
<evidence type="ECO:0000259" key="5">
    <source>
        <dbReference type="PROSITE" id="PS01124"/>
    </source>
</evidence>
<comment type="caution">
    <text evidence="6">The sequence shown here is derived from an EMBL/GenBank/DDBJ whole genome shotgun (WGS) entry which is preliminary data.</text>
</comment>
<dbReference type="InterPro" id="IPR003313">
    <property type="entry name" value="AraC-bd"/>
</dbReference>
<dbReference type="Proteomes" id="UP001589818">
    <property type="component" value="Unassembled WGS sequence"/>
</dbReference>
<evidence type="ECO:0000313" key="7">
    <source>
        <dbReference type="Proteomes" id="UP001589818"/>
    </source>
</evidence>
<dbReference type="InterPro" id="IPR050204">
    <property type="entry name" value="AraC_XylS_family_regulators"/>
</dbReference>
<organism evidence="6 7">
    <name type="scientific">Paenibacillus mendelii</name>
    <dbReference type="NCBI Taxonomy" id="206163"/>
    <lineage>
        <taxon>Bacteria</taxon>
        <taxon>Bacillati</taxon>
        <taxon>Bacillota</taxon>
        <taxon>Bacilli</taxon>
        <taxon>Bacillales</taxon>
        <taxon>Paenibacillaceae</taxon>
        <taxon>Paenibacillus</taxon>
    </lineage>
</organism>
<dbReference type="PANTHER" id="PTHR46796">
    <property type="entry name" value="HTH-TYPE TRANSCRIPTIONAL ACTIVATOR RHAS-RELATED"/>
    <property type="match status" value="1"/>
</dbReference>
<evidence type="ECO:0000256" key="3">
    <source>
        <dbReference type="ARBA" id="ARBA00023125"/>
    </source>
</evidence>
<keyword evidence="3" id="KW-0238">DNA-binding</keyword>
<dbReference type="Gene3D" id="1.10.10.60">
    <property type="entry name" value="Homeodomain-like"/>
    <property type="match status" value="2"/>
</dbReference>
<keyword evidence="1" id="KW-0963">Cytoplasm</keyword>
<dbReference type="InterPro" id="IPR009057">
    <property type="entry name" value="Homeodomain-like_sf"/>
</dbReference>
<dbReference type="SUPFAM" id="SSF51215">
    <property type="entry name" value="Regulatory protein AraC"/>
    <property type="match status" value="1"/>
</dbReference>
<dbReference type="Pfam" id="PF02311">
    <property type="entry name" value="AraC_binding"/>
    <property type="match status" value="1"/>
</dbReference>
<evidence type="ECO:0000313" key="6">
    <source>
        <dbReference type="EMBL" id="MFC0392833.1"/>
    </source>
</evidence>
<evidence type="ECO:0000256" key="2">
    <source>
        <dbReference type="ARBA" id="ARBA00023015"/>
    </source>
</evidence>
<gene>
    <name evidence="6" type="ORF">ACFFJ8_15790</name>
</gene>
<evidence type="ECO:0000256" key="1">
    <source>
        <dbReference type="ARBA" id="ARBA00022490"/>
    </source>
</evidence>
<dbReference type="PRINTS" id="PR00032">
    <property type="entry name" value="HTHARAC"/>
</dbReference>
<dbReference type="InterPro" id="IPR020449">
    <property type="entry name" value="Tscrpt_reg_AraC-type_HTH"/>
</dbReference>
<dbReference type="PROSITE" id="PS01124">
    <property type="entry name" value="HTH_ARAC_FAMILY_2"/>
    <property type="match status" value="1"/>
</dbReference>
<protein>
    <submittedName>
        <fullName evidence="6">AraC family transcriptional regulator</fullName>
    </submittedName>
</protein>